<feature type="active site" description="Nucleophile" evidence="9">
    <location>
        <position position="34"/>
    </location>
</feature>
<reference evidence="12" key="1">
    <citation type="journal article" date="2021" name="PeerJ">
        <title>Extensive microbial diversity within the chicken gut microbiome revealed by metagenomics and culture.</title>
        <authorList>
            <person name="Gilroy R."/>
            <person name="Ravi A."/>
            <person name="Getino M."/>
            <person name="Pursley I."/>
            <person name="Horton D.L."/>
            <person name="Alikhan N.F."/>
            <person name="Baker D."/>
            <person name="Gharbi K."/>
            <person name="Hall N."/>
            <person name="Watson M."/>
            <person name="Adriaenssens E.M."/>
            <person name="Foster-Nyarko E."/>
            <person name="Jarju S."/>
            <person name="Secka A."/>
            <person name="Antonio M."/>
            <person name="Oren A."/>
            <person name="Chaudhuri R.R."/>
            <person name="La Ragione R."/>
            <person name="Hildebrand F."/>
            <person name="Pallen M.J."/>
        </authorList>
    </citation>
    <scope>NUCLEOTIDE SEQUENCE</scope>
    <source>
        <strain evidence="12">ChiHjej8B7-25341</strain>
    </source>
</reference>
<dbReference type="AlphaFoldDB" id="A0A9D2QZ55"/>
<keyword evidence="4" id="KW-0249">Electron transport</keyword>
<dbReference type="Pfam" id="PF00085">
    <property type="entry name" value="Thioredoxin"/>
    <property type="match status" value="1"/>
</dbReference>
<evidence type="ECO:0000256" key="2">
    <source>
        <dbReference type="ARBA" id="ARBA00020570"/>
    </source>
</evidence>
<evidence type="ECO:0000256" key="8">
    <source>
        <dbReference type="PIRNR" id="PIRNR000077"/>
    </source>
</evidence>
<evidence type="ECO:0000256" key="3">
    <source>
        <dbReference type="ARBA" id="ARBA00022448"/>
    </source>
</evidence>
<comment type="similarity">
    <text evidence="1 8">Belongs to the thioredoxin family.</text>
</comment>
<name>A0A9D2QZ55_9FIRM</name>
<evidence type="ECO:0000256" key="6">
    <source>
        <dbReference type="ARBA" id="ARBA00023284"/>
    </source>
</evidence>
<evidence type="ECO:0000256" key="10">
    <source>
        <dbReference type="PIRSR" id="PIRSR000077-4"/>
    </source>
</evidence>
<feature type="site" description="Contributes to redox potential value" evidence="9">
    <location>
        <position position="33"/>
    </location>
</feature>
<dbReference type="PROSITE" id="PS51352">
    <property type="entry name" value="THIOREDOXIN_2"/>
    <property type="match status" value="1"/>
</dbReference>
<dbReference type="CDD" id="cd02947">
    <property type="entry name" value="TRX_family"/>
    <property type="match status" value="1"/>
</dbReference>
<evidence type="ECO:0000313" key="13">
    <source>
        <dbReference type="Proteomes" id="UP000823851"/>
    </source>
</evidence>
<keyword evidence="5 10" id="KW-1015">Disulfide bond</keyword>
<reference evidence="12" key="2">
    <citation type="submission" date="2021-04" db="EMBL/GenBank/DDBJ databases">
        <authorList>
            <person name="Gilroy R."/>
        </authorList>
    </citation>
    <scope>NUCLEOTIDE SEQUENCE</scope>
    <source>
        <strain evidence="12">ChiHjej8B7-25341</strain>
    </source>
</reference>
<dbReference type="PIRSF" id="PIRSF000077">
    <property type="entry name" value="Thioredoxin"/>
    <property type="match status" value="1"/>
</dbReference>
<feature type="site" description="Deprotonates C-terminal active site Cys" evidence="9">
    <location>
        <position position="25"/>
    </location>
</feature>
<organism evidence="12 13">
    <name type="scientific">Candidatus Eisenbergiella stercorigallinarum</name>
    <dbReference type="NCBI Taxonomy" id="2838557"/>
    <lineage>
        <taxon>Bacteria</taxon>
        <taxon>Bacillati</taxon>
        <taxon>Bacillota</taxon>
        <taxon>Clostridia</taxon>
        <taxon>Lachnospirales</taxon>
        <taxon>Lachnospiraceae</taxon>
        <taxon>Eisenbergiella</taxon>
    </lineage>
</organism>
<feature type="site" description="Contributes to redox potential value" evidence="9">
    <location>
        <position position="32"/>
    </location>
</feature>
<dbReference type="PANTHER" id="PTHR45663:SF11">
    <property type="entry name" value="GEO12009P1"/>
    <property type="match status" value="1"/>
</dbReference>
<gene>
    <name evidence="12" type="primary">trxA</name>
    <name evidence="12" type="ORF">H9912_05080</name>
</gene>
<evidence type="ECO:0000256" key="1">
    <source>
        <dbReference type="ARBA" id="ARBA00008987"/>
    </source>
</evidence>
<dbReference type="NCBIfam" id="TIGR01068">
    <property type="entry name" value="thioredoxin"/>
    <property type="match status" value="1"/>
</dbReference>
<protein>
    <recommendedName>
        <fullName evidence="2 7">Thioredoxin</fullName>
    </recommendedName>
</protein>
<dbReference type="InterPro" id="IPR005746">
    <property type="entry name" value="Thioredoxin"/>
</dbReference>
<keyword evidence="6 10" id="KW-0676">Redox-active center</keyword>
<evidence type="ECO:0000256" key="4">
    <source>
        <dbReference type="ARBA" id="ARBA00022982"/>
    </source>
</evidence>
<dbReference type="PROSITE" id="PS00194">
    <property type="entry name" value="THIOREDOXIN_1"/>
    <property type="match status" value="1"/>
</dbReference>
<dbReference type="GO" id="GO:0015035">
    <property type="term" value="F:protein-disulfide reductase activity"/>
    <property type="evidence" value="ECO:0007669"/>
    <property type="project" value="UniProtKB-UniRule"/>
</dbReference>
<evidence type="ECO:0000256" key="5">
    <source>
        <dbReference type="ARBA" id="ARBA00023157"/>
    </source>
</evidence>
<feature type="active site" description="Nucleophile" evidence="9">
    <location>
        <position position="31"/>
    </location>
</feature>
<comment type="caution">
    <text evidence="12">The sequence shown here is derived from an EMBL/GenBank/DDBJ whole genome shotgun (WGS) entry which is preliminary data.</text>
</comment>
<dbReference type="Proteomes" id="UP000823851">
    <property type="component" value="Unassembled WGS sequence"/>
</dbReference>
<dbReference type="InterPro" id="IPR013766">
    <property type="entry name" value="Thioredoxin_domain"/>
</dbReference>
<feature type="domain" description="Thioredoxin" evidence="11">
    <location>
        <begin position="1"/>
        <end position="106"/>
    </location>
</feature>
<accession>A0A9D2QZ55</accession>
<dbReference type="FunFam" id="3.40.30.10:FF:000001">
    <property type="entry name" value="Thioredoxin"/>
    <property type="match status" value="1"/>
</dbReference>
<dbReference type="GO" id="GO:0045454">
    <property type="term" value="P:cell redox homeostasis"/>
    <property type="evidence" value="ECO:0007669"/>
    <property type="project" value="TreeGrafter"/>
</dbReference>
<proteinExistence type="inferred from homology"/>
<feature type="disulfide bond" description="Redox-active" evidence="10">
    <location>
        <begin position="31"/>
        <end position="34"/>
    </location>
</feature>
<dbReference type="PANTHER" id="PTHR45663">
    <property type="entry name" value="GEO12009P1"/>
    <property type="match status" value="1"/>
</dbReference>
<dbReference type="InterPro" id="IPR036249">
    <property type="entry name" value="Thioredoxin-like_sf"/>
</dbReference>
<dbReference type="EMBL" id="DWUW01000145">
    <property type="protein sequence ID" value="HJD31299.1"/>
    <property type="molecule type" value="Genomic_DNA"/>
</dbReference>
<evidence type="ECO:0000256" key="9">
    <source>
        <dbReference type="PIRSR" id="PIRSR000077-1"/>
    </source>
</evidence>
<sequence>MAVMKIDGNHFEEKVLKAQGTVVVDFWAEWCGPCRMFSPVIEQFAAEHPEIRVGKVNVDENPDLAERFRVMSIPTLLVFKDGAVTATSVGMKTKQALENMVRSGSAE</sequence>
<evidence type="ECO:0000256" key="7">
    <source>
        <dbReference type="NCBIfam" id="TIGR01068"/>
    </source>
</evidence>
<evidence type="ECO:0000259" key="11">
    <source>
        <dbReference type="PROSITE" id="PS51352"/>
    </source>
</evidence>
<keyword evidence="3" id="KW-0813">Transport</keyword>
<dbReference type="Gene3D" id="3.40.30.10">
    <property type="entry name" value="Glutaredoxin"/>
    <property type="match status" value="1"/>
</dbReference>
<dbReference type="SUPFAM" id="SSF52833">
    <property type="entry name" value="Thioredoxin-like"/>
    <property type="match status" value="1"/>
</dbReference>
<dbReference type="GO" id="GO:0005829">
    <property type="term" value="C:cytosol"/>
    <property type="evidence" value="ECO:0007669"/>
    <property type="project" value="TreeGrafter"/>
</dbReference>
<dbReference type="InterPro" id="IPR017937">
    <property type="entry name" value="Thioredoxin_CS"/>
</dbReference>
<evidence type="ECO:0000313" key="12">
    <source>
        <dbReference type="EMBL" id="HJD31299.1"/>
    </source>
</evidence>
<dbReference type="PRINTS" id="PR00421">
    <property type="entry name" value="THIOREDOXIN"/>
</dbReference>